<feature type="transmembrane region" description="Helical" evidence="2">
    <location>
        <begin position="1355"/>
        <end position="1377"/>
    </location>
</feature>
<keyword evidence="3" id="KW-0732">Signal</keyword>
<dbReference type="SUPFAM" id="SSF82671">
    <property type="entry name" value="SEA domain"/>
    <property type="match status" value="2"/>
</dbReference>
<name>A0A8C5S6L7_LATLA</name>
<feature type="region of interest" description="Disordered" evidence="1">
    <location>
        <begin position="685"/>
        <end position="712"/>
    </location>
</feature>
<feature type="compositionally biased region" description="Polar residues" evidence="1">
    <location>
        <begin position="690"/>
        <end position="704"/>
    </location>
</feature>
<feature type="compositionally biased region" description="Polar residues" evidence="1">
    <location>
        <begin position="105"/>
        <end position="114"/>
    </location>
</feature>
<dbReference type="Proteomes" id="UP000694406">
    <property type="component" value="Unplaced"/>
</dbReference>
<keyword evidence="2" id="KW-0472">Membrane</keyword>
<sequence length="1423" mass="155048">MSEAAMLGSSPTACQGTEGPQSAGQPFAHRRQRWPILFFILLFFTTAASKEDQSFLNTVSAVGWPTGNVTTISTEKPTNLGHAQWGQPKTDWSFSRLFNQTGVSQRNASQSHISPPQHLDALSDDRKSIRRSYSTLASIHSMGTSLQDMVSSTGTESLGTIEGRSRFLPSSIEGTAQSSDASKFFISRSHNLSGPTSVPSHVPNSRKTLFVQTAKYNEEYDTAGLVATPTDVIIPITHPFSSLWGSARYPVETTAHVAMPTSATSTKYQSEETSGVPTQQQMEPLSLSWSSRGRISRRIELREVFPPSVAIARSHLDQENSTAIHPSEERVTASPPIHSLVAGVSSSAQQSTLDSILQGSQQLEVSFTMPLTNSSPPGSSTLAFSLDVANNESDQMVPGPTDTIPSSVATTPRHKVSLGVAQLAFATATVGLLKEANPQSSMLKEYSESFPTTSSFGTSKEDEVSLTSYNMLNSSLVEVIKLEPKGNASSIVEGYIDPSVSTISKGETDTPSISVNFLNHQTSSPFSTLLSGNAKTRLRVSFQTDLLDTAAHTTDYGKLLDTQYYGRKRQVTASMEEIPTSNSPLTAMETDSVRKLTSVQPVDALSKRGTGATPLSSLSSTTFLSKMWQTSKESSEPEPIADSLVTKVFSLGTTKNDSVPSFPHLDIGDVLHPIGATSTRLTYTDLPEGHTTSAPLESFGSPSVEQKLPSPSEFRPTVSLPGLMESDRSLVTPSHHSSSSSITFIPFPRISVPESTSKTFINITEGHLVRKGQVISTGTKSFNATPLSLESRNTVDGIALSLPTKVPRIGLSSSSVMVTMENALGHQVIGTSTANNIQTIGRTTLSIHSSRFSTSSNSNVPAYPSSVLQTKSNQAAPIFSASTTLWTIQRTLPVESKSTCRNISCPASIFTPPQNISAQSMTSQPLLTRKFLSTIFGTMEPKKNMTLADAKVSRSEEIETTMLSRTKIVTGVQHDHSSQQPRSKFTTSPLNQSVKENLTLSKFASTVPAMRVLSLWFRLIKINYTYSLMNKSSESYKKLEKEIKLTLKKILSTYENFLHARVLRFMNGSVIVESQVVFQATGLLPTPSDIIRTIVTGLESRRIDAFFDWRIDVRSLRSNGFSLKNLEPEKLAVFFSLLEMGSISTFDDKNFVQEHLESLKIKMKLLLGTRYAVHLISLVDKRNTQGGVDINGNIFIKSDSHVDVHWILKALIGLSNVSVDLISLSINGSKLSLQVFPVSFLITNRIFNEKMLDRSSVERQNIAKDLSDTLTRILGKYKSLLQVAIRRITGGSLVCYGDVIFQQPAPSNKDVLQTLAFSVDPKDYLDSSSFQVDRFSFTVAGAGLEPSLKESDVPVYAIVLIIIFLLAVIAVPTFLWLPKALARRGKITINRESDAGVDIEAFELDNPGYQATVEEAKTEDSCN</sequence>
<evidence type="ECO:0000256" key="2">
    <source>
        <dbReference type="SAM" id="Phobius"/>
    </source>
</evidence>
<feature type="region of interest" description="Disordered" evidence="1">
    <location>
        <begin position="105"/>
        <end position="124"/>
    </location>
</feature>
<feature type="chain" id="PRO_5034205915" description="SEA domain-containing protein" evidence="3">
    <location>
        <begin position="50"/>
        <end position="1423"/>
    </location>
</feature>
<protein>
    <recommendedName>
        <fullName evidence="4">SEA domain-containing protein</fullName>
    </recommendedName>
</protein>
<dbReference type="InterPro" id="IPR000082">
    <property type="entry name" value="SEA_dom"/>
</dbReference>
<keyword evidence="2" id="KW-0812">Transmembrane</keyword>
<dbReference type="Pfam" id="PF01390">
    <property type="entry name" value="SEA"/>
    <property type="match status" value="2"/>
</dbReference>
<evidence type="ECO:0000313" key="5">
    <source>
        <dbReference type="Ensembl" id="ENSLLTP00000012831.1"/>
    </source>
</evidence>
<dbReference type="SMART" id="SM00200">
    <property type="entry name" value="SEA"/>
    <property type="match status" value="2"/>
</dbReference>
<feature type="signal peptide" evidence="3">
    <location>
        <begin position="1"/>
        <end position="49"/>
    </location>
</feature>
<proteinExistence type="predicted"/>
<reference evidence="5" key="2">
    <citation type="submission" date="2025-09" db="UniProtKB">
        <authorList>
            <consortium name="Ensembl"/>
        </authorList>
    </citation>
    <scope>IDENTIFICATION</scope>
</reference>
<dbReference type="Ensembl" id="ENSLLTT00000013329.1">
    <property type="protein sequence ID" value="ENSLLTP00000012831.1"/>
    <property type="gene ID" value="ENSLLTG00000009809.1"/>
</dbReference>
<evidence type="ECO:0000256" key="1">
    <source>
        <dbReference type="SAM" id="MobiDB-lite"/>
    </source>
</evidence>
<evidence type="ECO:0000259" key="4">
    <source>
        <dbReference type="PROSITE" id="PS50024"/>
    </source>
</evidence>
<reference evidence="5" key="1">
    <citation type="submission" date="2025-08" db="UniProtKB">
        <authorList>
            <consortium name="Ensembl"/>
        </authorList>
    </citation>
    <scope>IDENTIFICATION</scope>
</reference>
<feature type="domain" description="SEA" evidence="4">
    <location>
        <begin position="1009"/>
        <end position="1123"/>
    </location>
</feature>
<accession>A0A8C5S6L7</accession>
<dbReference type="Gene3D" id="3.30.70.960">
    <property type="entry name" value="SEA domain"/>
    <property type="match status" value="1"/>
</dbReference>
<dbReference type="GeneTree" id="ENSGT00530000069184"/>
<feature type="region of interest" description="Disordered" evidence="1">
    <location>
        <begin position="1"/>
        <end position="26"/>
    </location>
</feature>
<dbReference type="InterPro" id="IPR036364">
    <property type="entry name" value="SEA_dom_sf"/>
</dbReference>
<keyword evidence="2" id="KW-1133">Transmembrane helix</keyword>
<feature type="domain" description="SEA" evidence="4">
    <location>
        <begin position="1232"/>
        <end position="1344"/>
    </location>
</feature>
<dbReference type="PROSITE" id="PS50024">
    <property type="entry name" value="SEA"/>
    <property type="match status" value="2"/>
</dbReference>
<evidence type="ECO:0000313" key="6">
    <source>
        <dbReference type="Proteomes" id="UP000694406"/>
    </source>
</evidence>
<feature type="compositionally biased region" description="Polar residues" evidence="1">
    <location>
        <begin position="9"/>
        <end position="24"/>
    </location>
</feature>
<evidence type="ECO:0000256" key="3">
    <source>
        <dbReference type="SAM" id="SignalP"/>
    </source>
</evidence>
<organism evidence="5 6">
    <name type="scientific">Laticauda laticaudata</name>
    <name type="common">Blue-ringed sea krait</name>
    <name type="synonym">Blue-lipped sea krait</name>
    <dbReference type="NCBI Taxonomy" id="8630"/>
    <lineage>
        <taxon>Eukaryota</taxon>
        <taxon>Metazoa</taxon>
        <taxon>Chordata</taxon>
        <taxon>Craniata</taxon>
        <taxon>Vertebrata</taxon>
        <taxon>Euteleostomi</taxon>
        <taxon>Lepidosauria</taxon>
        <taxon>Squamata</taxon>
        <taxon>Bifurcata</taxon>
        <taxon>Unidentata</taxon>
        <taxon>Episquamata</taxon>
        <taxon>Toxicofera</taxon>
        <taxon>Serpentes</taxon>
        <taxon>Colubroidea</taxon>
        <taxon>Elapidae</taxon>
        <taxon>Laticaudinae</taxon>
        <taxon>Laticauda</taxon>
    </lineage>
</organism>
<keyword evidence="6" id="KW-1185">Reference proteome</keyword>